<keyword evidence="2" id="KW-1185">Reference proteome</keyword>
<dbReference type="Proteomes" id="UP000539787">
    <property type="component" value="Unassembled WGS sequence"/>
</dbReference>
<sequence>MAKSGALFVTEGELASRLGLTLDRLRIALPAAEKSGFPVKDPLFADRRYWPACVAWLDRRYGLRADRASGPYVPDGKEHWRD</sequence>
<organism evidence="1 2">
    <name type="scientific">Rhizobium changzhiense</name>
    <dbReference type="NCBI Taxonomy" id="2692317"/>
    <lineage>
        <taxon>Bacteria</taxon>
        <taxon>Pseudomonadati</taxon>
        <taxon>Pseudomonadota</taxon>
        <taxon>Alphaproteobacteria</taxon>
        <taxon>Hyphomicrobiales</taxon>
        <taxon>Rhizobiaceae</taxon>
        <taxon>Rhizobium/Agrobacterium group</taxon>
        <taxon>Rhizobium</taxon>
    </lineage>
</organism>
<gene>
    <name evidence="1" type="ORF">HX902_09160</name>
</gene>
<evidence type="ECO:0000313" key="2">
    <source>
        <dbReference type="Proteomes" id="UP000539787"/>
    </source>
</evidence>
<name>A0ABR6A5D6_9HYPH</name>
<accession>A0ABR6A5D6</accession>
<comment type="caution">
    <text evidence="1">The sequence shown here is derived from an EMBL/GenBank/DDBJ whole genome shotgun (WGS) entry which is preliminary data.</text>
</comment>
<dbReference type="EMBL" id="JACGBJ010000004">
    <property type="protein sequence ID" value="MBA5801807.1"/>
    <property type="molecule type" value="Genomic_DNA"/>
</dbReference>
<proteinExistence type="predicted"/>
<evidence type="ECO:0000313" key="1">
    <source>
        <dbReference type="EMBL" id="MBA5801807.1"/>
    </source>
</evidence>
<reference evidence="1 2" key="1">
    <citation type="submission" date="2020-07" db="EMBL/GenBank/DDBJ databases">
        <authorList>
            <person name="Sun Q."/>
        </authorList>
    </citation>
    <scope>NUCLEOTIDE SEQUENCE [LARGE SCALE GENOMIC DNA]</scope>
    <source>
        <strain evidence="1 2">WYCCWR 11317</strain>
    </source>
</reference>
<protein>
    <submittedName>
        <fullName evidence="1">Winged helix-turn-helix domain-containing protein</fullName>
    </submittedName>
</protein>
<dbReference type="RefSeq" id="WP_182208827.1">
    <property type="nucleotide sequence ID" value="NZ_JACGBJ010000004.1"/>
</dbReference>